<evidence type="ECO:0000313" key="4">
    <source>
        <dbReference type="EMBL" id="GHC34618.1"/>
    </source>
</evidence>
<proteinExistence type="predicted"/>
<feature type="compositionally biased region" description="Basic residues" evidence="1">
    <location>
        <begin position="650"/>
        <end position="659"/>
    </location>
</feature>
<organism evidence="4 5">
    <name type="scientific">Kushneria pakistanensis</name>
    <dbReference type="NCBI Taxonomy" id="1508770"/>
    <lineage>
        <taxon>Bacteria</taxon>
        <taxon>Pseudomonadati</taxon>
        <taxon>Pseudomonadota</taxon>
        <taxon>Gammaproteobacteria</taxon>
        <taxon>Oceanospirillales</taxon>
        <taxon>Halomonadaceae</taxon>
        <taxon>Kushneria</taxon>
    </lineage>
</organism>
<feature type="domain" description="Terminase large subunit GpA endonuclease" evidence="3">
    <location>
        <begin position="325"/>
        <end position="603"/>
    </location>
</feature>
<evidence type="ECO:0000313" key="5">
    <source>
        <dbReference type="Proteomes" id="UP000604243"/>
    </source>
</evidence>
<keyword evidence="5" id="KW-1185">Reference proteome</keyword>
<accession>A0ABQ3FR46</accession>
<dbReference type="Proteomes" id="UP000604243">
    <property type="component" value="Unassembled WGS sequence"/>
</dbReference>
<dbReference type="InterPro" id="IPR046453">
    <property type="entry name" value="GpA_ATPase"/>
</dbReference>
<protein>
    <recommendedName>
        <fullName evidence="6">Terminase</fullName>
    </recommendedName>
</protein>
<dbReference type="RefSeq" id="WP_189520044.1">
    <property type="nucleotide sequence ID" value="NZ_BMZM01000006.1"/>
</dbReference>
<reference evidence="5" key="1">
    <citation type="journal article" date="2019" name="Int. J. Syst. Evol. Microbiol.">
        <title>The Global Catalogue of Microorganisms (GCM) 10K type strain sequencing project: providing services to taxonomists for standard genome sequencing and annotation.</title>
        <authorList>
            <consortium name="The Broad Institute Genomics Platform"/>
            <consortium name="The Broad Institute Genome Sequencing Center for Infectious Disease"/>
            <person name="Wu L."/>
            <person name="Ma J."/>
        </authorList>
    </citation>
    <scope>NUCLEOTIDE SEQUENCE [LARGE SCALE GENOMIC DNA]</scope>
    <source>
        <strain evidence="5">KCTC 42082</strain>
    </source>
</reference>
<evidence type="ECO:0000259" key="3">
    <source>
        <dbReference type="Pfam" id="PF20454"/>
    </source>
</evidence>
<gene>
    <name evidence="4" type="ORF">GCM10010082_31630</name>
</gene>
<evidence type="ECO:0000256" key="1">
    <source>
        <dbReference type="SAM" id="MobiDB-lite"/>
    </source>
</evidence>
<dbReference type="Pfam" id="PF20454">
    <property type="entry name" value="GpA_nuclease"/>
    <property type="match status" value="1"/>
</dbReference>
<comment type="caution">
    <text evidence="4">The sequence shown here is derived from an EMBL/GenBank/DDBJ whole genome shotgun (WGS) entry which is preliminary data.</text>
</comment>
<evidence type="ECO:0000259" key="2">
    <source>
        <dbReference type="Pfam" id="PF05876"/>
    </source>
</evidence>
<feature type="region of interest" description="Disordered" evidence="1">
    <location>
        <begin position="607"/>
        <end position="666"/>
    </location>
</feature>
<feature type="domain" description="Phage terminase large subunit GpA ATPase" evidence="2">
    <location>
        <begin position="18"/>
        <end position="282"/>
    </location>
</feature>
<dbReference type="InterPro" id="IPR046454">
    <property type="entry name" value="GpA_endonuclease"/>
</dbReference>
<name>A0ABQ3FR46_9GAMM</name>
<dbReference type="Pfam" id="PF05876">
    <property type="entry name" value="GpA_ATPase"/>
    <property type="match status" value="1"/>
</dbReference>
<dbReference type="EMBL" id="BMZM01000006">
    <property type="protein sequence ID" value="GHC34618.1"/>
    <property type="molecule type" value="Genomic_DNA"/>
</dbReference>
<evidence type="ECO:0008006" key="6">
    <source>
        <dbReference type="Google" id="ProtNLM"/>
    </source>
</evidence>
<sequence>MRDAWEWADANRVLPPGSPEPGQWNSGRAPWVKGITHAIRDPLYSAVSAVMGAQMSKTDGVLLNGIGWRMDDDPGPVLYIGPTRKNVESVSKDRFTKLLKSVPRLWEALAKGKKETINEKFINGQRIGFGWAGSATELASHPSRDVFLDERDRMGNNVGGEGDPRALAEARVSNFIDGCVTSVSTPTVGTLETETDADAELTRWKPSDSVHSPIWRLWQEGTRHEWAVPCPHCQRYFVPRFELLWFPDDCTPGEALKQAYLTCPHDGDPILEDSKEWMNDRGVFVAPGQKITGFTDAGALIEQAGETHTVAFGLYLSPDDGNPEASFWVSGLCSPWRSFGHRAKTYVAAKRSGDPGRIQAAVNTGFGELYSVQGDAPPWEKVAELRRPFAFGDLPRGAQLVIAGVDVQGDRLVYVVRAFGYNATSWLIDAGEIWGDTEHEPVWQALGDLLETRYQRMPIHRMLVDSGYKPGGKSAPVHMVYQFCRRHYGRAIPAKGRRRQDKPYKFSDIDQKGHERQPLKLMLVHTHHFKSWVHARIDWPVDQPGAWFVSQDATDDYCQQVVSEARMVTQSGEVFWQKLRTDNHFFDAEVLAAAGAHLEQVHRLPDKGDMMIDDQDPGDGNPPSDDDGGEPVTPRKPKPKPRPEPDAPPRSRKRRRRRGALSECEL</sequence>